<reference evidence="3" key="1">
    <citation type="journal article" date="2019" name="Int. J. Syst. Evol. Microbiol.">
        <title>The Global Catalogue of Microorganisms (GCM) 10K type strain sequencing project: providing services to taxonomists for standard genome sequencing and annotation.</title>
        <authorList>
            <consortium name="The Broad Institute Genomics Platform"/>
            <consortium name="The Broad Institute Genome Sequencing Center for Infectious Disease"/>
            <person name="Wu L."/>
            <person name="Ma J."/>
        </authorList>
    </citation>
    <scope>NUCLEOTIDE SEQUENCE [LARGE SCALE GENOMIC DNA]</scope>
    <source>
        <strain evidence="3">JCM 13584</strain>
    </source>
</reference>
<evidence type="ECO:0000313" key="3">
    <source>
        <dbReference type="Proteomes" id="UP001499954"/>
    </source>
</evidence>
<keyword evidence="1" id="KW-0560">Oxidoreductase</keyword>
<dbReference type="Proteomes" id="UP001499954">
    <property type="component" value="Unassembled WGS sequence"/>
</dbReference>
<dbReference type="EMBL" id="BAAAMK010000001">
    <property type="protein sequence ID" value="GAA1940761.1"/>
    <property type="molecule type" value="Genomic_DNA"/>
</dbReference>
<gene>
    <name evidence="2" type="ORF">GCM10009717_03830</name>
</gene>
<protein>
    <submittedName>
        <fullName evidence="2">MSMEG_0569 family flavin-dependent oxidoreductase</fullName>
    </submittedName>
</protein>
<dbReference type="Pfam" id="PF13738">
    <property type="entry name" value="Pyr_redox_3"/>
    <property type="match status" value="1"/>
</dbReference>
<organism evidence="2 3">
    <name type="scientific">Agromyces allii</name>
    <dbReference type="NCBI Taxonomy" id="393607"/>
    <lineage>
        <taxon>Bacteria</taxon>
        <taxon>Bacillati</taxon>
        <taxon>Actinomycetota</taxon>
        <taxon>Actinomycetes</taxon>
        <taxon>Micrococcales</taxon>
        <taxon>Microbacteriaceae</taxon>
        <taxon>Agromyces</taxon>
    </lineage>
</organism>
<dbReference type="PANTHER" id="PTHR43539:SF78">
    <property type="entry name" value="FLAVIN-CONTAINING MONOOXYGENASE"/>
    <property type="match status" value="1"/>
</dbReference>
<dbReference type="InterPro" id="IPR050982">
    <property type="entry name" value="Auxin_biosynth/cation_transpt"/>
</dbReference>
<accession>A0ABP5BFG0</accession>
<dbReference type="Gene3D" id="3.50.50.60">
    <property type="entry name" value="FAD/NAD(P)-binding domain"/>
    <property type="match status" value="2"/>
</dbReference>
<sequence length="402" mass="42135">MHMSADVDVLVIGAGQAGLAVSHELSQRGVEHVVLEGDRIGSAWAGRWDSFCLVTPNSAIRLPGGEYRGTDPGGYLPRDEIVDHLTGYAASFDAPVQEHHAVDRLEHDEAGFVARSPAGDIRSRRVVVCTGAYQRPHRPAFVDDLARQAPVVMSTEYRSPAALPAGPALVIGGGQSACQIAEELHAAGREVTIAPGRAPSMPRRIAGRDGFDWLEDAGFFEQVLADQPSPAVRLAANPLATGAGGGHDLSLRTLAGDGVGLVGRVLGVEDGRLVVADDLAETLVAGDAGFRLICDLARKAAAARGLPDPHPPEPLDAPIETAEVPTLGDLGVVLVACGFRPAYDWVDVPGAFDETGFPIQDAAVGRAADGLWFVGVPWLRRRKSPLLIGVGEDAALVADQLA</sequence>
<keyword evidence="3" id="KW-1185">Reference proteome</keyword>
<dbReference type="PANTHER" id="PTHR43539">
    <property type="entry name" value="FLAVIN-BINDING MONOOXYGENASE-LIKE PROTEIN (AFU_ORTHOLOGUE AFUA_4G09220)"/>
    <property type="match status" value="1"/>
</dbReference>
<comment type="caution">
    <text evidence="2">The sequence shown here is derived from an EMBL/GenBank/DDBJ whole genome shotgun (WGS) entry which is preliminary data.</text>
</comment>
<evidence type="ECO:0000313" key="2">
    <source>
        <dbReference type="EMBL" id="GAA1940761.1"/>
    </source>
</evidence>
<name>A0ABP5BFG0_9MICO</name>
<dbReference type="InterPro" id="IPR036188">
    <property type="entry name" value="FAD/NAD-bd_sf"/>
</dbReference>
<proteinExistence type="predicted"/>
<dbReference type="SUPFAM" id="SSF51905">
    <property type="entry name" value="FAD/NAD(P)-binding domain"/>
    <property type="match status" value="1"/>
</dbReference>
<dbReference type="PRINTS" id="PR00411">
    <property type="entry name" value="PNDRDTASEI"/>
</dbReference>
<evidence type="ECO:0000256" key="1">
    <source>
        <dbReference type="ARBA" id="ARBA00023002"/>
    </source>
</evidence>